<evidence type="ECO:0000256" key="9">
    <source>
        <dbReference type="ARBA" id="ARBA00022756"/>
    </source>
</evidence>
<feature type="binding site" evidence="12 13">
    <location>
        <position position="66"/>
    </location>
    <ligand>
        <name>[4Fe-4S] cluster</name>
        <dbReference type="ChEBI" id="CHEBI:49883"/>
        <note>4Fe-4S-S-AdoMet</note>
    </ligand>
</feature>
<sequence length="326" mass="37791">MELLQIYEKSIKNRITYEDAVKLWDYDVYDLLYLAYSVKKYYNIKKYNNPSKFDLCSIINAKSGRCPENCAFCSQSIYNKTNINIYDLKPREEILKYAKYMEKYSHRFSIVVSGKTVNDSEFEKIINTIKEIIEKTNLKVCASLGILDKDRLKELKELNVRIHNNLETSRAYFDNICTTHKYDDKIKMIKIAKKFGLEVCSGGIFGLGETFKDRIKMFEELKNLNVNSVALNIIHPIEGTKTYKLIEENKIKKITPIEALKSMAIAKIYMPDREIRLCGGREYNLNDLQGLALLSLDGLMVGNYLTTKGRNIDDDIKMINDMGFKC</sequence>
<dbReference type="GO" id="GO:0051537">
    <property type="term" value="F:2 iron, 2 sulfur cluster binding"/>
    <property type="evidence" value="ECO:0007669"/>
    <property type="project" value="UniProtKB-KW"/>
</dbReference>
<evidence type="ECO:0000256" key="5">
    <source>
        <dbReference type="ARBA" id="ARBA00022679"/>
    </source>
</evidence>
<dbReference type="GeneID" id="10772383"/>
<dbReference type="UniPathway" id="UPA00078">
    <property type="reaction ID" value="UER00162"/>
</dbReference>
<evidence type="ECO:0000256" key="7">
    <source>
        <dbReference type="ARBA" id="ARBA00022714"/>
    </source>
</evidence>
<keyword evidence="10 12" id="KW-0408">Iron</keyword>
<evidence type="ECO:0000256" key="10">
    <source>
        <dbReference type="ARBA" id="ARBA00023004"/>
    </source>
</evidence>
<dbReference type="SMART" id="SM00876">
    <property type="entry name" value="BATS"/>
    <property type="match status" value="1"/>
</dbReference>
<dbReference type="GO" id="GO:0005506">
    <property type="term" value="F:iron ion binding"/>
    <property type="evidence" value="ECO:0007669"/>
    <property type="project" value="UniProtKB-UniRule"/>
</dbReference>
<dbReference type="InterPro" id="IPR007197">
    <property type="entry name" value="rSAM"/>
</dbReference>
<keyword evidence="16" id="KW-1185">Reference proteome</keyword>
<evidence type="ECO:0000313" key="15">
    <source>
        <dbReference type="EMBL" id="AEH06258.1"/>
    </source>
</evidence>
<dbReference type="FunFam" id="3.20.20.70:FF:000605">
    <property type="match status" value="1"/>
</dbReference>
<comment type="similarity">
    <text evidence="2 12">Belongs to the radical SAM superfamily. Biotin synthase family.</text>
</comment>
<keyword evidence="7 12" id="KW-0001">2Fe-2S</keyword>
<comment type="cofactor">
    <cofactor evidence="12 13">
        <name>[4Fe-4S] cluster</name>
        <dbReference type="ChEBI" id="CHEBI:49883"/>
    </cofactor>
    <text evidence="12 13">Binds 1 [4Fe-4S] cluster. The cluster is coordinated with 3 cysteines and an exchangeable S-adenosyl-L-methionine.</text>
</comment>
<evidence type="ECO:0000256" key="8">
    <source>
        <dbReference type="ARBA" id="ARBA00022723"/>
    </source>
</evidence>
<evidence type="ECO:0000256" key="2">
    <source>
        <dbReference type="ARBA" id="ARBA00010765"/>
    </source>
</evidence>
<dbReference type="KEGG" id="mok:Metok_0266"/>
<feature type="binding site" evidence="12 13">
    <location>
        <position position="109"/>
    </location>
    <ligand>
        <name>[2Fe-2S] cluster</name>
        <dbReference type="ChEBI" id="CHEBI:190135"/>
    </ligand>
</feature>
<comment type="function">
    <text evidence="12">Catalyzes the conversion of dethiobiotin (DTB) to biotin by the insertion of a sulfur atom into dethiobiotin via a radical-based mechanism.</text>
</comment>
<dbReference type="GO" id="GO:0004076">
    <property type="term" value="F:biotin synthase activity"/>
    <property type="evidence" value="ECO:0007669"/>
    <property type="project" value="UniProtKB-UniRule"/>
</dbReference>
<dbReference type="GO" id="GO:0051539">
    <property type="term" value="F:4 iron, 4 sulfur cluster binding"/>
    <property type="evidence" value="ECO:0007669"/>
    <property type="project" value="UniProtKB-KW"/>
</dbReference>
<evidence type="ECO:0000256" key="1">
    <source>
        <dbReference type="ARBA" id="ARBA00004942"/>
    </source>
</evidence>
<evidence type="ECO:0000256" key="3">
    <source>
        <dbReference type="ARBA" id="ARBA00012236"/>
    </source>
</evidence>
<dbReference type="InterPro" id="IPR006638">
    <property type="entry name" value="Elp3/MiaA/NifB-like_rSAM"/>
</dbReference>
<gene>
    <name evidence="12" type="primary">bioB</name>
    <name evidence="15" type="ordered locus">Metok_0266</name>
</gene>
<evidence type="ECO:0000256" key="13">
    <source>
        <dbReference type="PIRSR" id="PIRSR001619-1"/>
    </source>
</evidence>
<dbReference type="SFLD" id="SFLDG01278">
    <property type="entry name" value="biotin_synthase_like"/>
    <property type="match status" value="1"/>
</dbReference>
<dbReference type="InterPro" id="IPR002684">
    <property type="entry name" value="Biotin_synth/BioAB"/>
</dbReference>
<dbReference type="CDD" id="cd01335">
    <property type="entry name" value="Radical_SAM"/>
    <property type="match status" value="1"/>
</dbReference>
<keyword evidence="5 12" id="KW-0808">Transferase</keyword>
<evidence type="ECO:0000259" key="14">
    <source>
        <dbReference type="PROSITE" id="PS51918"/>
    </source>
</evidence>
<keyword evidence="8 12" id="KW-0479">Metal-binding</keyword>
<dbReference type="OrthoDB" id="9264at2157"/>
<dbReference type="EC" id="2.8.1.6" evidence="3 12"/>
<dbReference type="Pfam" id="PF04055">
    <property type="entry name" value="Radical_SAM"/>
    <property type="match status" value="1"/>
</dbReference>
<evidence type="ECO:0000256" key="12">
    <source>
        <dbReference type="HAMAP-Rule" id="MF_01694"/>
    </source>
</evidence>
<dbReference type="Pfam" id="PF06968">
    <property type="entry name" value="BATS"/>
    <property type="match status" value="1"/>
</dbReference>
<comment type="cofactor">
    <cofactor evidence="13">
        <name>[2Fe-2S] cluster</name>
        <dbReference type="ChEBI" id="CHEBI:190135"/>
    </cofactor>
    <text evidence="13">Binds 1 [2Fe-2S] cluster. The cluster is coordinated with 3 cysteines and 1 arginine.</text>
</comment>
<dbReference type="EMBL" id="CP002792">
    <property type="protein sequence ID" value="AEH06258.1"/>
    <property type="molecule type" value="Genomic_DNA"/>
</dbReference>
<dbReference type="Gene3D" id="3.20.20.70">
    <property type="entry name" value="Aldolase class I"/>
    <property type="match status" value="1"/>
</dbReference>
<dbReference type="InterPro" id="IPR058240">
    <property type="entry name" value="rSAM_sf"/>
</dbReference>
<dbReference type="PANTHER" id="PTHR22976">
    <property type="entry name" value="BIOTIN SYNTHASE"/>
    <property type="match status" value="1"/>
</dbReference>
<dbReference type="STRING" id="647113.Metok_0266"/>
<feature type="binding site" evidence="12 13">
    <location>
        <position position="70"/>
    </location>
    <ligand>
        <name>[4Fe-4S] cluster</name>
        <dbReference type="ChEBI" id="CHEBI:49883"/>
        <note>4Fe-4S-S-AdoMet</note>
    </ligand>
</feature>
<dbReference type="PIRSF" id="PIRSF001619">
    <property type="entry name" value="Biotin_synth"/>
    <property type="match status" value="1"/>
</dbReference>
<dbReference type="SFLD" id="SFLDG01060">
    <property type="entry name" value="BATS_domain_containing"/>
    <property type="match status" value="1"/>
</dbReference>
<keyword evidence="6 12" id="KW-0949">S-adenosyl-L-methionine</keyword>
<dbReference type="SFLD" id="SFLDS00029">
    <property type="entry name" value="Radical_SAM"/>
    <property type="match status" value="1"/>
</dbReference>
<dbReference type="GO" id="GO:0009102">
    <property type="term" value="P:biotin biosynthetic process"/>
    <property type="evidence" value="ECO:0007669"/>
    <property type="project" value="UniProtKB-UniRule"/>
</dbReference>
<proteinExistence type="inferred from homology"/>
<evidence type="ECO:0000313" key="16">
    <source>
        <dbReference type="Proteomes" id="UP000009296"/>
    </source>
</evidence>
<comment type="subunit">
    <text evidence="12">Homodimer.</text>
</comment>
<dbReference type="RefSeq" id="WP_013866444.1">
    <property type="nucleotide sequence ID" value="NC_015636.1"/>
</dbReference>
<feature type="binding site" evidence="12 13">
    <location>
        <position position="141"/>
    </location>
    <ligand>
        <name>[2Fe-2S] cluster</name>
        <dbReference type="ChEBI" id="CHEBI:190135"/>
    </ligand>
</feature>
<dbReference type="SMART" id="SM00729">
    <property type="entry name" value="Elp3"/>
    <property type="match status" value="1"/>
</dbReference>
<dbReference type="NCBIfam" id="TIGR00433">
    <property type="entry name" value="bioB"/>
    <property type="match status" value="1"/>
</dbReference>
<keyword evidence="11 12" id="KW-0411">Iron-sulfur</keyword>
<reference evidence="15" key="1">
    <citation type="submission" date="2011-05" db="EMBL/GenBank/DDBJ databases">
        <title>Complete sequence of chromosome of Methanothermococcus okinawensis IH1.</title>
        <authorList>
            <consortium name="US DOE Joint Genome Institute"/>
            <person name="Lucas S."/>
            <person name="Han J."/>
            <person name="Lapidus A."/>
            <person name="Cheng J.-F."/>
            <person name="Goodwin L."/>
            <person name="Pitluck S."/>
            <person name="Peters L."/>
            <person name="Mikhailova N."/>
            <person name="Held B."/>
            <person name="Han C."/>
            <person name="Tapia R."/>
            <person name="Land M."/>
            <person name="Hauser L."/>
            <person name="Kyrpides N."/>
            <person name="Ivanova N."/>
            <person name="Pagani I."/>
            <person name="Sieprawska-Lupa M."/>
            <person name="Takai K."/>
            <person name="Miyazaki J."/>
            <person name="Whitman W."/>
            <person name="Woyke T."/>
        </authorList>
    </citation>
    <scope>NUCLEOTIDE SEQUENCE [LARGE SCALE GENOMIC DNA]</scope>
    <source>
        <strain evidence="15">IH1</strain>
    </source>
</reference>
<dbReference type="InterPro" id="IPR024177">
    <property type="entry name" value="Biotin_synthase"/>
</dbReference>
<dbReference type="HOGENOM" id="CLU_033172_2_1_2"/>
<dbReference type="InterPro" id="IPR010722">
    <property type="entry name" value="BATS_dom"/>
</dbReference>
<dbReference type="SUPFAM" id="SSF102114">
    <property type="entry name" value="Radical SAM enzymes"/>
    <property type="match status" value="1"/>
</dbReference>
<organism evidence="15 16">
    <name type="scientific">Methanothermococcus okinawensis (strain DSM 14208 / JCM 11175 / IH1)</name>
    <dbReference type="NCBI Taxonomy" id="647113"/>
    <lineage>
        <taxon>Archaea</taxon>
        <taxon>Methanobacteriati</taxon>
        <taxon>Methanobacteriota</taxon>
        <taxon>Methanomada group</taxon>
        <taxon>Methanococci</taxon>
        <taxon>Methanococcales</taxon>
        <taxon>Methanococcaceae</taxon>
        <taxon>Methanothermococcus</taxon>
    </lineage>
</organism>
<comment type="pathway">
    <text evidence="1 12">Cofactor biosynthesis; biotin biosynthesis; biotin from 7,8-diaminononanoate: step 2/2.</text>
</comment>
<dbReference type="InterPro" id="IPR013785">
    <property type="entry name" value="Aldolase_TIM"/>
</dbReference>
<dbReference type="PANTHER" id="PTHR22976:SF2">
    <property type="entry name" value="BIOTIN SYNTHASE, MITOCHONDRIAL"/>
    <property type="match status" value="1"/>
</dbReference>
<feature type="binding site" evidence="12 13">
    <location>
        <position position="276"/>
    </location>
    <ligand>
        <name>[2Fe-2S] cluster</name>
        <dbReference type="ChEBI" id="CHEBI:190135"/>
    </ligand>
</feature>
<feature type="binding site" evidence="12 13">
    <location>
        <position position="73"/>
    </location>
    <ligand>
        <name>[4Fe-4S] cluster</name>
        <dbReference type="ChEBI" id="CHEBI:49883"/>
        <note>4Fe-4S-S-AdoMet</note>
    </ligand>
</feature>
<protein>
    <recommendedName>
        <fullName evidence="3 12">Biotin synthase</fullName>
        <ecNumber evidence="3 12">2.8.1.6</ecNumber>
    </recommendedName>
</protein>
<accession>F8ANR0</accession>
<evidence type="ECO:0000256" key="4">
    <source>
        <dbReference type="ARBA" id="ARBA00022485"/>
    </source>
</evidence>
<keyword evidence="9 12" id="KW-0093">Biotin biosynthesis</keyword>
<comment type="catalytic activity">
    <reaction evidence="12">
        <text>(4R,5S)-dethiobiotin + (sulfur carrier)-SH + 2 reduced [2Fe-2S]-[ferredoxin] + 2 S-adenosyl-L-methionine = (sulfur carrier)-H + biotin + 2 5'-deoxyadenosine + 2 L-methionine + 2 oxidized [2Fe-2S]-[ferredoxin]</text>
        <dbReference type="Rhea" id="RHEA:22060"/>
        <dbReference type="Rhea" id="RHEA-COMP:10000"/>
        <dbReference type="Rhea" id="RHEA-COMP:10001"/>
        <dbReference type="Rhea" id="RHEA-COMP:14737"/>
        <dbReference type="Rhea" id="RHEA-COMP:14739"/>
        <dbReference type="ChEBI" id="CHEBI:17319"/>
        <dbReference type="ChEBI" id="CHEBI:29917"/>
        <dbReference type="ChEBI" id="CHEBI:33737"/>
        <dbReference type="ChEBI" id="CHEBI:33738"/>
        <dbReference type="ChEBI" id="CHEBI:57586"/>
        <dbReference type="ChEBI" id="CHEBI:57844"/>
        <dbReference type="ChEBI" id="CHEBI:59789"/>
        <dbReference type="ChEBI" id="CHEBI:64428"/>
        <dbReference type="ChEBI" id="CHEBI:149473"/>
        <dbReference type="EC" id="2.8.1.6"/>
    </reaction>
</comment>
<comment type="cofactor">
    <cofactor evidence="12">
        <name>[2Fe-2S] cluster</name>
        <dbReference type="ChEBI" id="CHEBI:190135"/>
    </cofactor>
    <text evidence="12">Binds 1 [2Fe-2S] cluster. The cluster is coordinated with 3 cysteines and 1 arginine.</text>
</comment>
<feature type="binding site" evidence="12 13">
    <location>
        <position position="200"/>
    </location>
    <ligand>
        <name>[2Fe-2S] cluster</name>
        <dbReference type="ChEBI" id="CHEBI:190135"/>
    </ligand>
</feature>
<dbReference type="Proteomes" id="UP000009296">
    <property type="component" value="Chromosome"/>
</dbReference>
<keyword evidence="4 12" id="KW-0004">4Fe-4S</keyword>
<dbReference type="AlphaFoldDB" id="F8ANR0"/>
<dbReference type="HAMAP" id="MF_01694">
    <property type="entry name" value="BioB"/>
    <property type="match status" value="1"/>
</dbReference>
<evidence type="ECO:0000256" key="6">
    <source>
        <dbReference type="ARBA" id="ARBA00022691"/>
    </source>
</evidence>
<name>F8ANR0_METOI</name>
<evidence type="ECO:0000256" key="11">
    <source>
        <dbReference type="ARBA" id="ARBA00023014"/>
    </source>
</evidence>
<dbReference type="eggNOG" id="arCOG00658">
    <property type="taxonomic scope" value="Archaea"/>
</dbReference>
<dbReference type="PROSITE" id="PS51918">
    <property type="entry name" value="RADICAL_SAM"/>
    <property type="match status" value="1"/>
</dbReference>
<feature type="domain" description="Radical SAM core" evidence="14">
    <location>
        <begin position="48"/>
        <end position="272"/>
    </location>
</feature>